<evidence type="ECO:0000256" key="4">
    <source>
        <dbReference type="SAM" id="MobiDB-lite"/>
    </source>
</evidence>
<dbReference type="AlphaFoldDB" id="A0A545V2R8"/>
<protein>
    <submittedName>
        <fullName evidence="6">PHD finger domain-containing protein</fullName>
    </submittedName>
</protein>
<dbReference type="Pfam" id="PF00628">
    <property type="entry name" value="PHD"/>
    <property type="match status" value="1"/>
</dbReference>
<keyword evidence="7" id="KW-1185">Reference proteome</keyword>
<dbReference type="SMART" id="SM00249">
    <property type="entry name" value="PHD"/>
    <property type="match status" value="1"/>
</dbReference>
<sequence>MTKASHVISQRIEPYGWDADDRTYYVLDDNRVYRSSEIPEPSVRKPKKQKTYATNRRSYRGQRASNITAAGEYYMAENGDPGSAHNKSCWGSMTWECVAVTLDDVRRLIDKFRATRDANEKILRKQLDVHLLPILEKQEESRKRKEAQHQRELLNLAKMANAKRSSRIAGKVEQQREEEKAKEQWVKAQKEHESQQRETRKQLKLEQERDLRISLRERRLEERAARRRLHEEELSQLSEGRSSGSHGQTRISDRQLQTEIDRNRRALKALEEEEEDWTFDCVCGLHGQVDDGAHSVACERCNVWQHSKCIGIRKSEAERPEFNFICASCRQQTEDTGAIRKRVIKLKVKSSTQVIRHPLNDHTTKIESQPATHSMDLDTSPNGAAVFSGLSDGQPGTSQSCTNLQASCLGSERGQSIC</sequence>
<dbReference type="PANTHER" id="PTHR14296">
    <property type="entry name" value="REMODELING AND SPACING FACTOR 1"/>
    <property type="match status" value="1"/>
</dbReference>
<dbReference type="PROSITE" id="PS01359">
    <property type="entry name" value="ZF_PHD_1"/>
    <property type="match status" value="1"/>
</dbReference>
<comment type="caution">
    <text evidence="6">The sequence shown here is derived from an EMBL/GenBank/DDBJ whole genome shotgun (WGS) entry which is preliminary data.</text>
</comment>
<organism evidence="6 7">
    <name type="scientific">Cordyceps javanica</name>
    <dbReference type="NCBI Taxonomy" id="43265"/>
    <lineage>
        <taxon>Eukaryota</taxon>
        <taxon>Fungi</taxon>
        <taxon>Dikarya</taxon>
        <taxon>Ascomycota</taxon>
        <taxon>Pezizomycotina</taxon>
        <taxon>Sordariomycetes</taxon>
        <taxon>Hypocreomycetidae</taxon>
        <taxon>Hypocreales</taxon>
        <taxon>Cordycipitaceae</taxon>
        <taxon>Cordyceps</taxon>
    </lineage>
</organism>
<name>A0A545V2R8_9HYPO</name>
<dbReference type="EMBL" id="SPUK01000007">
    <property type="protein sequence ID" value="TQV96019.1"/>
    <property type="molecule type" value="Genomic_DNA"/>
</dbReference>
<proteinExistence type="predicted"/>
<feature type="region of interest" description="Disordered" evidence="4">
    <location>
        <begin position="157"/>
        <end position="203"/>
    </location>
</feature>
<dbReference type="SUPFAM" id="SSF57903">
    <property type="entry name" value="FYVE/PHD zinc finger"/>
    <property type="match status" value="1"/>
</dbReference>
<dbReference type="Proteomes" id="UP000315783">
    <property type="component" value="Unassembled WGS sequence"/>
</dbReference>
<accession>A0A545V2R8</accession>
<dbReference type="InterPro" id="IPR013083">
    <property type="entry name" value="Znf_RING/FYVE/PHD"/>
</dbReference>
<evidence type="ECO:0000256" key="1">
    <source>
        <dbReference type="ARBA" id="ARBA00022723"/>
    </source>
</evidence>
<feature type="compositionally biased region" description="Basic and acidic residues" evidence="4">
    <location>
        <begin position="173"/>
        <end position="203"/>
    </location>
</feature>
<dbReference type="STRING" id="43265.A0A545V2R8"/>
<dbReference type="PANTHER" id="PTHR14296:SF3">
    <property type="entry name" value="DIKAR, ISOFORM F"/>
    <property type="match status" value="1"/>
</dbReference>
<feature type="compositionally biased region" description="Polar residues" evidence="4">
    <location>
        <begin position="235"/>
        <end position="254"/>
    </location>
</feature>
<dbReference type="InterPro" id="IPR011011">
    <property type="entry name" value="Znf_FYVE_PHD"/>
</dbReference>
<dbReference type="Gene3D" id="3.30.40.10">
    <property type="entry name" value="Zinc/RING finger domain, C3HC4 (zinc finger)"/>
    <property type="match status" value="1"/>
</dbReference>
<feature type="domain" description="Zinc finger PHD-type" evidence="5">
    <location>
        <begin position="280"/>
        <end position="330"/>
    </location>
</feature>
<dbReference type="InterPro" id="IPR001965">
    <property type="entry name" value="Znf_PHD"/>
</dbReference>
<dbReference type="GO" id="GO:0008270">
    <property type="term" value="F:zinc ion binding"/>
    <property type="evidence" value="ECO:0007669"/>
    <property type="project" value="UniProtKB-KW"/>
</dbReference>
<dbReference type="InterPro" id="IPR028938">
    <property type="entry name" value="Rsf1-like"/>
</dbReference>
<evidence type="ECO:0000259" key="5">
    <source>
        <dbReference type="SMART" id="SM00249"/>
    </source>
</evidence>
<feature type="region of interest" description="Disordered" evidence="4">
    <location>
        <begin position="230"/>
        <end position="254"/>
    </location>
</feature>
<evidence type="ECO:0000313" key="7">
    <source>
        <dbReference type="Proteomes" id="UP000315783"/>
    </source>
</evidence>
<dbReference type="InterPro" id="IPR019787">
    <property type="entry name" value="Znf_PHD-finger"/>
</dbReference>
<evidence type="ECO:0000313" key="6">
    <source>
        <dbReference type="EMBL" id="TQV96019.1"/>
    </source>
</evidence>
<dbReference type="GO" id="GO:0031213">
    <property type="term" value="C:RSF complex"/>
    <property type="evidence" value="ECO:0007669"/>
    <property type="project" value="InterPro"/>
</dbReference>
<evidence type="ECO:0000256" key="3">
    <source>
        <dbReference type="ARBA" id="ARBA00022833"/>
    </source>
</evidence>
<gene>
    <name evidence="6" type="ORF">IF1G_05848</name>
</gene>
<keyword evidence="3" id="KW-0862">Zinc</keyword>
<keyword evidence="1" id="KW-0479">Metal-binding</keyword>
<dbReference type="InterPro" id="IPR019786">
    <property type="entry name" value="Zinc_finger_PHD-type_CS"/>
</dbReference>
<reference evidence="6 7" key="1">
    <citation type="journal article" date="2019" name="Appl. Microbiol. Biotechnol.">
        <title>Genome sequence of Isaria javanica and comparative genome analysis insights into family S53 peptidase evolution in fungal entomopathogens.</title>
        <authorList>
            <person name="Lin R."/>
            <person name="Zhang X."/>
            <person name="Xin B."/>
            <person name="Zou M."/>
            <person name="Gao Y."/>
            <person name="Qin F."/>
            <person name="Hu Q."/>
            <person name="Xie B."/>
            <person name="Cheng X."/>
        </authorList>
    </citation>
    <scope>NUCLEOTIDE SEQUENCE [LARGE SCALE GENOMIC DNA]</scope>
    <source>
        <strain evidence="6 7">IJ1G</strain>
    </source>
</reference>
<evidence type="ECO:0000256" key="2">
    <source>
        <dbReference type="ARBA" id="ARBA00022771"/>
    </source>
</evidence>
<dbReference type="GO" id="GO:0006355">
    <property type="term" value="P:regulation of DNA-templated transcription"/>
    <property type="evidence" value="ECO:0007669"/>
    <property type="project" value="InterPro"/>
</dbReference>
<keyword evidence="2" id="KW-0863">Zinc-finger</keyword>